<feature type="non-terminal residue" evidence="3">
    <location>
        <position position="750"/>
    </location>
</feature>
<name>A0AAD5SU88_9FUNG</name>
<comment type="caution">
    <text evidence="3">The sequence shown here is derived from an EMBL/GenBank/DDBJ whole genome shotgun (WGS) entry which is preliminary data.</text>
</comment>
<proteinExistence type="predicted"/>
<gene>
    <name evidence="3" type="ORF">HK100_003215</name>
</gene>
<feature type="transmembrane region" description="Helical" evidence="2">
    <location>
        <begin position="146"/>
        <end position="168"/>
    </location>
</feature>
<feature type="transmembrane region" description="Helical" evidence="2">
    <location>
        <begin position="237"/>
        <end position="256"/>
    </location>
</feature>
<keyword evidence="2" id="KW-0812">Transmembrane</keyword>
<reference evidence="3" key="1">
    <citation type="submission" date="2020-05" db="EMBL/GenBank/DDBJ databases">
        <title>Phylogenomic resolution of chytrid fungi.</title>
        <authorList>
            <person name="Stajich J.E."/>
            <person name="Amses K."/>
            <person name="Simmons R."/>
            <person name="Seto K."/>
            <person name="Myers J."/>
            <person name="Bonds A."/>
            <person name="Quandt C.A."/>
            <person name="Barry K."/>
            <person name="Liu P."/>
            <person name="Grigoriev I."/>
            <person name="Longcore J.E."/>
            <person name="James T.Y."/>
        </authorList>
    </citation>
    <scope>NUCLEOTIDE SEQUENCE</scope>
    <source>
        <strain evidence="3">JEL0513</strain>
    </source>
</reference>
<feature type="region of interest" description="Disordered" evidence="1">
    <location>
        <begin position="1"/>
        <end position="37"/>
    </location>
</feature>
<protein>
    <submittedName>
        <fullName evidence="3">Uncharacterized protein</fullName>
    </submittedName>
</protein>
<feature type="compositionally biased region" description="Polar residues" evidence="1">
    <location>
        <begin position="423"/>
        <end position="440"/>
    </location>
</feature>
<evidence type="ECO:0000256" key="2">
    <source>
        <dbReference type="SAM" id="Phobius"/>
    </source>
</evidence>
<evidence type="ECO:0000313" key="3">
    <source>
        <dbReference type="EMBL" id="KAJ3109931.1"/>
    </source>
</evidence>
<dbReference type="EMBL" id="JADGJH010001789">
    <property type="protein sequence ID" value="KAJ3109931.1"/>
    <property type="molecule type" value="Genomic_DNA"/>
</dbReference>
<organism evidence="3 4">
    <name type="scientific">Physocladia obscura</name>
    <dbReference type="NCBI Taxonomy" id="109957"/>
    <lineage>
        <taxon>Eukaryota</taxon>
        <taxon>Fungi</taxon>
        <taxon>Fungi incertae sedis</taxon>
        <taxon>Chytridiomycota</taxon>
        <taxon>Chytridiomycota incertae sedis</taxon>
        <taxon>Chytridiomycetes</taxon>
        <taxon>Chytridiales</taxon>
        <taxon>Chytriomycetaceae</taxon>
        <taxon>Physocladia</taxon>
    </lineage>
</organism>
<feature type="compositionally biased region" description="Basic and acidic residues" evidence="1">
    <location>
        <begin position="15"/>
        <end position="35"/>
    </location>
</feature>
<feature type="transmembrane region" description="Helical" evidence="2">
    <location>
        <begin position="180"/>
        <end position="202"/>
    </location>
</feature>
<evidence type="ECO:0000313" key="4">
    <source>
        <dbReference type="Proteomes" id="UP001211907"/>
    </source>
</evidence>
<keyword evidence="2" id="KW-1133">Transmembrane helix</keyword>
<dbReference type="Proteomes" id="UP001211907">
    <property type="component" value="Unassembled WGS sequence"/>
</dbReference>
<evidence type="ECO:0000256" key="1">
    <source>
        <dbReference type="SAM" id="MobiDB-lite"/>
    </source>
</evidence>
<feature type="region of interest" description="Disordered" evidence="1">
    <location>
        <begin position="418"/>
        <end position="440"/>
    </location>
</feature>
<dbReference type="AlphaFoldDB" id="A0AAD5SU88"/>
<sequence>MSESQAQAKTIAEIDAAKEQHKMPTKEDRMYHRDQSGSVGVQPIREYGRIYAGKTVTLIKRNSTQKRDSDENNLDTNTAAIINSCDPLAEYSPYCAPSEQTPLLGAAAVVDVDGNENINRASNNAVQAGNPFVARREAEYRFGASLAWKLGSFFGFAATLTAMFGYLFSLSQLPNSAFAAASVPLAVAIGTMLLHALLLLAISLRLGAYRAPNYPHSNPTRLYSNPSSKIRIHSPTVLTFFGILGFSGGILIGVFVDDYSLAGFWPFIPTGAANQFMASPFIPDEFSSTGFVAGSAATFPRSQRRFSEPALHNFNDAQLFQLSNFNNNSNLQNSNSLNANYGNILSHRQSGVSVHQFGNQMLLNQDFESSSQQIAQMLRFNEQRQIQLNMLLSQFNTSTNHLSPQIQQFPSNLLHAEKHKSGNFDSNTKPPLPNTPQNIPHTRLHTAASALAPQTTPKLRRASVSSIQQHQIQPGQQKVSLIPVADSSRAIPIDAVIVNNGGSSIQRSSIEAATNKFKSALNNVIKRRGSLSSFDETLTFPNCRPASDSFSSPFASSGTGVAAGCGLPESRSLSDIVMATREYLDRENCISKSPLLDDLGNLTETSCGDWFADTAATDGFSNENEFLDLMMGMNNINNEMIFGQNSNAAFENSNFNLYHTSAADAAVRIELQARSVSETGYSSSISSYSGDASVFLQNGGFRPHSSQSSFSNTSSSNNFNNFNIGFTSAGIDSPAVDLTSTQFGLLNFDG</sequence>
<keyword evidence="2" id="KW-0472">Membrane</keyword>
<accession>A0AAD5SU88</accession>
<keyword evidence="4" id="KW-1185">Reference proteome</keyword>